<dbReference type="AlphaFoldDB" id="A0A075HJB2"/>
<dbReference type="Pfam" id="PF14390">
    <property type="entry name" value="DUF4420"/>
    <property type="match status" value="1"/>
</dbReference>
<dbReference type="EMBL" id="KF901055">
    <property type="protein sequence ID" value="AIF16431.1"/>
    <property type="molecule type" value="Genomic_DNA"/>
</dbReference>
<protein>
    <submittedName>
        <fullName evidence="1">Uncharacterized protein</fullName>
    </submittedName>
</protein>
<reference evidence="1" key="1">
    <citation type="journal article" date="2014" name="Genome Biol. Evol.">
        <title>Pangenome evidence for extensive interdomain horizontal transfer affecting lineage core and shell genes in uncultured planktonic thaumarchaeota and euryarchaeota.</title>
        <authorList>
            <person name="Deschamps P."/>
            <person name="Zivanovic Y."/>
            <person name="Moreira D."/>
            <person name="Rodriguez-Valera F."/>
            <person name="Lopez-Garcia P."/>
        </authorList>
    </citation>
    <scope>NUCLEOTIDE SEQUENCE</scope>
</reference>
<name>A0A075HJB2_9EURY</name>
<dbReference type="InterPro" id="IPR025534">
    <property type="entry name" value="DUF4420"/>
</dbReference>
<sequence length="320" mass="36569">MIEQTVDLTLRLAEKNWNAKREHPHFQRIPGCNHIMLGHDDGMDIFVSAPSDKTPTGWAAVSAAFESKVGDLPRFPGVWDNCLMVRFHSEHRRRLLPFITDLFSSSPDDVDGYFEEVMYEWRSFFDRWGAPLSPEEQRGLLGELIVLENLLENGTASLAEGWLGPSGSLHDFETDDWHIEVKTSLRANPTASIHPLSQLDPIDIPFHLVIVKIRRGEGMTLPHKIQQLRNHQHIRGSSSASSHFDSMLLEIGYDPSDDHHYTTQYEESAECIRLDVNAAPTILQTNRIDGGVKVDDVRWRLVASHHEFKDCDDDFWKNPR</sequence>
<proteinExistence type="predicted"/>
<evidence type="ECO:0000313" key="1">
    <source>
        <dbReference type="EMBL" id="AIF16431.1"/>
    </source>
</evidence>
<accession>A0A075HJB2</accession>
<organism evidence="1">
    <name type="scientific">uncultured marine group II/III euryarchaeote KM3_74_C08</name>
    <dbReference type="NCBI Taxonomy" id="1456501"/>
    <lineage>
        <taxon>Archaea</taxon>
        <taxon>Methanobacteriati</taxon>
        <taxon>Methanobacteriota</taxon>
        <taxon>environmental samples</taxon>
    </lineage>
</organism>